<dbReference type="PANTHER" id="PTHR11620">
    <property type="entry name" value="60S RIBOSOMAL PROTEIN L23A"/>
    <property type="match status" value="1"/>
</dbReference>
<dbReference type="InterPro" id="IPR013025">
    <property type="entry name" value="Ribosomal_uL23-like"/>
</dbReference>
<protein>
    <recommendedName>
        <fullName evidence="6">Large ribosomal subunit protein uL23</fullName>
    </recommendedName>
</protein>
<dbReference type="HAMAP" id="MF_01369_B">
    <property type="entry name" value="Ribosomal_uL23_B"/>
    <property type="match status" value="1"/>
</dbReference>
<dbReference type="Proteomes" id="UP000316426">
    <property type="component" value="Chromosome"/>
</dbReference>
<evidence type="ECO:0000256" key="1">
    <source>
        <dbReference type="ARBA" id="ARBA00006700"/>
    </source>
</evidence>
<dbReference type="GO" id="GO:0019843">
    <property type="term" value="F:rRNA binding"/>
    <property type="evidence" value="ECO:0007669"/>
    <property type="project" value="UniProtKB-UniRule"/>
</dbReference>
<dbReference type="RefSeq" id="WP_145116699.1">
    <property type="nucleotide sequence ID" value="NZ_CP036349.1"/>
</dbReference>
<evidence type="ECO:0000313" key="8">
    <source>
        <dbReference type="Proteomes" id="UP000316426"/>
    </source>
</evidence>
<comment type="subunit">
    <text evidence="6">Part of the 50S ribosomal subunit. Contacts protein L29, and trigger factor when it is bound to the ribosome.</text>
</comment>
<dbReference type="AlphaFoldDB" id="A0A518KEL5"/>
<keyword evidence="3 6" id="KW-0694">RNA-binding</keyword>
<dbReference type="Pfam" id="PF00276">
    <property type="entry name" value="Ribosomal_L23"/>
    <property type="match status" value="1"/>
</dbReference>
<keyword evidence="4 6" id="KW-0689">Ribosomal protein</keyword>
<evidence type="ECO:0000313" key="7">
    <source>
        <dbReference type="EMBL" id="QDV76240.1"/>
    </source>
</evidence>
<evidence type="ECO:0000256" key="2">
    <source>
        <dbReference type="ARBA" id="ARBA00022730"/>
    </source>
</evidence>
<dbReference type="GO" id="GO:0006412">
    <property type="term" value="P:translation"/>
    <property type="evidence" value="ECO:0007669"/>
    <property type="project" value="UniProtKB-UniRule"/>
</dbReference>
<keyword evidence="2 6" id="KW-0699">rRNA-binding</keyword>
<name>A0A518KEL5_9BACT</name>
<organism evidence="7 8">
    <name type="scientific">Botrimarina mediterranea</name>
    <dbReference type="NCBI Taxonomy" id="2528022"/>
    <lineage>
        <taxon>Bacteria</taxon>
        <taxon>Pseudomonadati</taxon>
        <taxon>Planctomycetota</taxon>
        <taxon>Planctomycetia</taxon>
        <taxon>Pirellulales</taxon>
        <taxon>Lacipirellulaceae</taxon>
        <taxon>Botrimarina</taxon>
    </lineage>
</organism>
<dbReference type="EMBL" id="CP036349">
    <property type="protein sequence ID" value="QDV76240.1"/>
    <property type="molecule type" value="Genomic_DNA"/>
</dbReference>
<dbReference type="InterPro" id="IPR012678">
    <property type="entry name" value="Ribosomal_uL23/eL15/eS24_sf"/>
</dbReference>
<dbReference type="InterPro" id="IPR012677">
    <property type="entry name" value="Nucleotide-bd_a/b_plait_sf"/>
</dbReference>
<dbReference type="NCBIfam" id="NF004363">
    <property type="entry name" value="PRK05738.2-4"/>
    <property type="match status" value="1"/>
</dbReference>
<proteinExistence type="inferred from homology"/>
<dbReference type="SUPFAM" id="SSF54189">
    <property type="entry name" value="Ribosomal proteins S24e, L23 and L15e"/>
    <property type="match status" value="1"/>
</dbReference>
<comment type="function">
    <text evidence="6">One of the early assembly proteins it binds 23S rRNA. One of the proteins that surrounds the polypeptide exit tunnel on the outside of the ribosome. Forms the main docking site for trigger factor binding to the ribosome.</text>
</comment>
<dbReference type="KEGG" id="bmei:Spa11_44650"/>
<dbReference type="Gene3D" id="3.30.70.330">
    <property type="match status" value="1"/>
</dbReference>
<dbReference type="NCBIfam" id="NF004359">
    <property type="entry name" value="PRK05738.1-3"/>
    <property type="match status" value="1"/>
</dbReference>
<evidence type="ECO:0000256" key="4">
    <source>
        <dbReference type="ARBA" id="ARBA00022980"/>
    </source>
</evidence>
<evidence type="ECO:0000256" key="6">
    <source>
        <dbReference type="HAMAP-Rule" id="MF_01369"/>
    </source>
</evidence>
<comment type="similarity">
    <text evidence="1 6">Belongs to the universal ribosomal protein uL23 family.</text>
</comment>
<dbReference type="GO" id="GO:0005840">
    <property type="term" value="C:ribosome"/>
    <property type="evidence" value="ECO:0007669"/>
    <property type="project" value="UniProtKB-KW"/>
</dbReference>
<dbReference type="GO" id="GO:0003735">
    <property type="term" value="F:structural constituent of ribosome"/>
    <property type="evidence" value="ECO:0007669"/>
    <property type="project" value="InterPro"/>
</dbReference>
<dbReference type="FunFam" id="3.30.70.330:FF:000001">
    <property type="entry name" value="50S ribosomal protein L23"/>
    <property type="match status" value="1"/>
</dbReference>
<dbReference type="GO" id="GO:1990904">
    <property type="term" value="C:ribonucleoprotein complex"/>
    <property type="evidence" value="ECO:0007669"/>
    <property type="project" value="UniProtKB-KW"/>
</dbReference>
<keyword evidence="8" id="KW-1185">Reference proteome</keyword>
<evidence type="ECO:0000256" key="5">
    <source>
        <dbReference type="ARBA" id="ARBA00023274"/>
    </source>
</evidence>
<sequence length="104" mass="12178">MPRHIPQKTSLTLEPHQVILRPLVTEKGVHRSTRNNAYSFEVNKLATKLDVRTAIEKLFDVKVVKVATMNRKGKYRRTRFRMGKTADWKKAVVTLHDDSRIDFF</sequence>
<accession>A0A518KEL5</accession>
<keyword evidence="5 6" id="KW-0687">Ribonucleoprotein</keyword>
<evidence type="ECO:0000256" key="3">
    <source>
        <dbReference type="ARBA" id="ARBA00022884"/>
    </source>
</evidence>
<reference evidence="7 8" key="1">
    <citation type="submission" date="2019-02" db="EMBL/GenBank/DDBJ databases">
        <title>Deep-cultivation of Planctomycetes and their phenomic and genomic characterization uncovers novel biology.</title>
        <authorList>
            <person name="Wiegand S."/>
            <person name="Jogler M."/>
            <person name="Boedeker C."/>
            <person name="Pinto D."/>
            <person name="Vollmers J."/>
            <person name="Rivas-Marin E."/>
            <person name="Kohn T."/>
            <person name="Peeters S.H."/>
            <person name="Heuer A."/>
            <person name="Rast P."/>
            <person name="Oberbeckmann S."/>
            <person name="Bunk B."/>
            <person name="Jeske O."/>
            <person name="Meyerdierks A."/>
            <person name="Storesund J.E."/>
            <person name="Kallscheuer N."/>
            <person name="Luecker S."/>
            <person name="Lage O.M."/>
            <person name="Pohl T."/>
            <person name="Merkel B.J."/>
            <person name="Hornburger P."/>
            <person name="Mueller R.-W."/>
            <person name="Bruemmer F."/>
            <person name="Labrenz M."/>
            <person name="Spormann A.M."/>
            <person name="Op den Camp H."/>
            <person name="Overmann J."/>
            <person name="Amann R."/>
            <person name="Jetten M.S.M."/>
            <person name="Mascher T."/>
            <person name="Medema M.H."/>
            <person name="Devos D.P."/>
            <person name="Kaster A.-K."/>
            <person name="Ovreas L."/>
            <person name="Rohde M."/>
            <person name="Galperin M.Y."/>
            <person name="Jogler C."/>
        </authorList>
    </citation>
    <scope>NUCLEOTIDE SEQUENCE [LARGE SCALE GENOMIC DNA]</scope>
    <source>
        <strain evidence="7 8">Spa11</strain>
    </source>
</reference>
<gene>
    <name evidence="6 7" type="primary">rplW</name>
    <name evidence="7" type="ORF">Spa11_44650</name>
</gene>